<evidence type="ECO:0000313" key="1">
    <source>
        <dbReference type="EMBL" id="KAE8301795.1"/>
    </source>
</evidence>
<proteinExistence type="predicted"/>
<name>D3KGG3_GIAIC</name>
<dbReference type="HOGENOM" id="CLU_870000_0_0_1"/>
<comment type="caution">
    <text evidence="1">The sequence shown here is derived from an EMBL/GenBank/DDBJ whole genome shotgun (WGS) entry which is preliminary data.</text>
</comment>
<dbReference type="Proteomes" id="UP000001548">
    <property type="component" value="Unassembled WGS sequence"/>
</dbReference>
<dbReference type="AlphaFoldDB" id="D3KGG3"/>
<dbReference type="OMA" id="GLLWICT"/>
<keyword evidence="2" id="KW-1185">Reference proteome</keyword>
<organism evidence="1 2">
    <name type="scientific">Giardia intestinalis (strain ATCC 50803 / WB clone C6)</name>
    <name type="common">Giardia lamblia</name>
    <dbReference type="NCBI Taxonomy" id="184922"/>
    <lineage>
        <taxon>Eukaryota</taxon>
        <taxon>Metamonada</taxon>
        <taxon>Diplomonadida</taxon>
        <taxon>Hexamitidae</taxon>
        <taxon>Giardiinae</taxon>
        <taxon>Giardia</taxon>
    </lineage>
</organism>
<accession>D3KGG3</accession>
<evidence type="ECO:0000313" key="2">
    <source>
        <dbReference type="Proteomes" id="UP000001548"/>
    </source>
</evidence>
<gene>
    <name evidence="1" type="ORF">GL50803_0013469</name>
</gene>
<protein>
    <submittedName>
        <fullName evidence="1">Uncharacterized protein</fullName>
    </submittedName>
</protein>
<sequence length="320" mass="35370">MPKLLTRTHVPLGSCTSMTPIQPFYSGVLIGTSTGHLFLITYVKGRARVSTPKGTVERKSPVVELTICKNQLAVMRNSGLLQIYELRLDESSASPCCLQLICEHFVDECPRFRPLFLDTETLLVVRNSALHNLLNKEEQVLLGSGTLLGIEQLSTHSTQFVLYGDGLTLWKWTRTCPTIQLQSYLLDLHRYAAIETEVTPCIMDFSIHQGFAFCATNMGLLLYFPEPQISEPLTVDGKIYPMVYPTICLTTRRLLFWDNLIVPCGGHGLELLSLKVSENTTPDITGITVMTFEDSSTCGAVSSGLLWICTGGAGICLLTD</sequence>
<reference evidence="1 2" key="1">
    <citation type="journal article" date="2007" name="Science">
        <title>Genomic minimalism in the early diverging intestinal parasite Giardia lamblia.</title>
        <authorList>
            <person name="Morrison H.G."/>
            <person name="McArthur A.G."/>
            <person name="Gillin F.D."/>
            <person name="Aley S.B."/>
            <person name="Adam R.D."/>
            <person name="Olsen G.J."/>
            <person name="Best A.A."/>
            <person name="Cande W.Z."/>
            <person name="Chen F."/>
            <person name="Cipriano M.J."/>
            <person name="Davids B.J."/>
            <person name="Dawson S.C."/>
            <person name="Elmendorf H.G."/>
            <person name="Hehl A.B."/>
            <person name="Holder M.E."/>
            <person name="Huse S.M."/>
            <person name="Kim U.U."/>
            <person name="Lasek-Nesselquist E."/>
            <person name="Manning G."/>
            <person name="Nigam A."/>
            <person name="Nixon J.E."/>
            <person name="Palm D."/>
            <person name="Passamaneck N.E."/>
            <person name="Prabhu A."/>
            <person name="Reich C.I."/>
            <person name="Reiner D.S."/>
            <person name="Samuelson J."/>
            <person name="Svard S.G."/>
            <person name="Sogin M.L."/>
        </authorList>
    </citation>
    <scope>NUCLEOTIDE SEQUENCE [LARGE SCALE GENOMIC DNA]</scope>
    <source>
        <strain evidence="1 2">WB C6</strain>
    </source>
</reference>
<dbReference type="VEuPathDB" id="GiardiaDB:GL50803_13469"/>
<dbReference type="EMBL" id="AACB03000005">
    <property type="protein sequence ID" value="KAE8301795.1"/>
    <property type="molecule type" value="Genomic_DNA"/>
</dbReference>